<dbReference type="STRING" id="4565.A0A3B6FMD5"/>
<dbReference type="PaxDb" id="4565-Traes_3DL_71B7E80D2.1"/>
<keyword evidence="8 12" id="KW-0904">Protein phosphatase</keyword>
<comment type="catalytic activity">
    <reaction evidence="10">
        <text>O-phospho-L-seryl-[protein] + H2O = L-seryl-[protein] + phosphate</text>
        <dbReference type="Rhea" id="RHEA:20629"/>
        <dbReference type="Rhea" id="RHEA-COMP:9863"/>
        <dbReference type="Rhea" id="RHEA-COMP:11604"/>
        <dbReference type="ChEBI" id="CHEBI:15377"/>
        <dbReference type="ChEBI" id="CHEBI:29999"/>
        <dbReference type="ChEBI" id="CHEBI:43474"/>
        <dbReference type="ChEBI" id="CHEBI:83421"/>
        <dbReference type="EC" id="3.1.3.16"/>
    </reaction>
</comment>
<evidence type="ECO:0000256" key="6">
    <source>
        <dbReference type="ARBA" id="ARBA00022801"/>
    </source>
</evidence>
<keyword evidence="9" id="KW-0464">Manganese</keyword>
<evidence type="ECO:0000256" key="10">
    <source>
        <dbReference type="ARBA" id="ARBA00047761"/>
    </source>
</evidence>
<gene>
    <name evidence="15" type="primary">LOC123070252</name>
</gene>
<accession>A0A3B6FMD5</accession>
<organism evidence="15">
    <name type="scientific">Triticum aestivum</name>
    <name type="common">Wheat</name>
    <dbReference type="NCBI Taxonomy" id="4565"/>
    <lineage>
        <taxon>Eukaryota</taxon>
        <taxon>Viridiplantae</taxon>
        <taxon>Streptophyta</taxon>
        <taxon>Embryophyta</taxon>
        <taxon>Tracheophyta</taxon>
        <taxon>Spermatophyta</taxon>
        <taxon>Magnoliopsida</taxon>
        <taxon>Liliopsida</taxon>
        <taxon>Poales</taxon>
        <taxon>Poaceae</taxon>
        <taxon>BOP clade</taxon>
        <taxon>Pooideae</taxon>
        <taxon>Triticodae</taxon>
        <taxon>Triticeae</taxon>
        <taxon>Triticinae</taxon>
        <taxon>Triticum</taxon>
    </lineage>
</organism>
<comment type="similarity">
    <text evidence="3 12">Belongs to the PP2C family.</text>
</comment>
<dbReference type="InterPro" id="IPR036457">
    <property type="entry name" value="PPM-type-like_dom_sf"/>
</dbReference>
<dbReference type="SMART" id="SM00332">
    <property type="entry name" value="PP2Cc"/>
    <property type="match status" value="1"/>
</dbReference>
<dbReference type="Proteomes" id="UP000019116">
    <property type="component" value="Chromosome 3B"/>
</dbReference>
<dbReference type="SMART" id="SM00331">
    <property type="entry name" value="PP2C_SIG"/>
    <property type="match status" value="1"/>
</dbReference>
<evidence type="ECO:0000256" key="2">
    <source>
        <dbReference type="ARBA" id="ARBA00001946"/>
    </source>
</evidence>
<dbReference type="GO" id="GO:0004722">
    <property type="term" value="F:protein serine/threonine phosphatase activity"/>
    <property type="evidence" value="ECO:0000318"/>
    <property type="project" value="GO_Central"/>
</dbReference>
<evidence type="ECO:0000256" key="3">
    <source>
        <dbReference type="ARBA" id="ARBA00006702"/>
    </source>
</evidence>
<keyword evidence="16" id="KW-1185">Reference proteome</keyword>
<evidence type="ECO:0000313" key="15">
    <source>
        <dbReference type="EnsemblPlants" id="TraesCS3B02G266200.1"/>
    </source>
</evidence>
<evidence type="ECO:0000256" key="5">
    <source>
        <dbReference type="ARBA" id="ARBA00022723"/>
    </source>
</evidence>
<dbReference type="OMA" id="KYTCRTK"/>
<dbReference type="InterPro" id="IPR001932">
    <property type="entry name" value="PPM-type_phosphatase-like_dom"/>
</dbReference>
<dbReference type="FunFam" id="3.60.40.10:FF:000041">
    <property type="entry name" value="Protein phosphatase 2C 51"/>
    <property type="match status" value="1"/>
</dbReference>
<dbReference type="EC" id="3.1.3.16" evidence="4"/>
<dbReference type="InterPro" id="IPR000222">
    <property type="entry name" value="PP2C_BS"/>
</dbReference>
<sequence length="414" mass="44202">MSSETSKRDHALELLAADRKLMTVARSARRRRLELRRLGRTASAAAEDEGAKRVRPALDNSSDSSDSAKVAPKPPLVASRCSACVSHGAVSVIGRRREMEDAVAVAAPFLAETAAVEGSGDVEYGAGEEGFFAVYDGHGGSRVAEACRLRMHLVLAEEVRLRRLQPWGGGQGRTEDGEDGARWKEAMTACFARVDGEVGVDDGTDAGEQTVGSTALVAVVGLRRIVVANCGDSRAVLSRGGIPVPLSSDHKWCVGTLTSFSCFDGTQPDRPDEMERVEAAGGKVINWNGYRILGVLATSRSIGDYYLKPYVIAEPEVTVMDRTDKDEFLILASDGLWDVVSNDVACKIARNCLSGRAASKYPESVPGSTAADAAALLVELAIARGSKDNISVVVVELRRLKSRAAAVIKENRTR</sequence>
<evidence type="ECO:0000256" key="8">
    <source>
        <dbReference type="ARBA" id="ARBA00022912"/>
    </source>
</evidence>
<evidence type="ECO:0000256" key="1">
    <source>
        <dbReference type="ARBA" id="ARBA00001936"/>
    </source>
</evidence>
<evidence type="ECO:0000313" key="16">
    <source>
        <dbReference type="Proteomes" id="UP000019116"/>
    </source>
</evidence>
<reference evidence="15" key="1">
    <citation type="submission" date="2018-08" db="EMBL/GenBank/DDBJ databases">
        <authorList>
            <person name="Rossello M."/>
        </authorList>
    </citation>
    <scope>NUCLEOTIDE SEQUENCE [LARGE SCALE GENOMIC DNA]</scope>
    <source>
        <strain evidence="15">cv. Chinese Spring</strain>
    </source>
</reference>
<dbReference type="PROSITE" id="PS01032">
    <property type="entry name" value="PPM_1"/>
    <property type="match status" value="1"/>
</dbReference>
<evidence type="ECO:0000256" key="11">
    <source>
        <dbReference type="ARBA" id="ARBA00048336"/>
    </source>
</evidence>
<dbReference type="Gramene" id="TraesCAD_scaffold_012274_01G000300.1">
    <property type="protein sequence ID" value="TraesCAD_scaffold_012274_01G000300.1"/>
    <property type="gene ID" value="TraesCAD_scaffold_012274_01G000300"/>
</dbReference>
<keyword evidence="7" id="KW-0460">Magnesium</keyword>
<dbReference type="SMR" id="A0A3B6FMD5"/>
<dbReference type="Gramene" id="TraesCS3B03G0691500.1">
    <property type="protein sequence ID" value="TraesCS3B03G0691500.1.CDS"/>
    <property type="gene ID" value="TraesCS3B03G0691500"/>
</dbReference>
<keyword evidence="6 12" id="KW-0378">Hydrolase</keyword>
<evidence type="ECO:0000256" key="4">
    <source>
        <dbReference type="ARBA" id="ARBA00013081"/>
    </source>
</evidence>
<dbReference type="PROSITE" id="PS51746">
    <property type="entry name" value="PPM_2"/>
    <property type="match status" value="1"/>
</dbReference>
<dbReference type="Gramene" id="TraesCS3B02G266200.1">
    <property type="protein sequence ID" value="TraesCS3B02G266200.1"/>
    <property type="gene ID" value="TraesCS3B02G266200"/>
</dbReference>
<keyword evidence="5" id="KW-0479">Metal-binding</keyword>
<dbReference type="GO" id="GO:0046872">
    <property type="term" value="F:metal ion binding"/>
    <property type="evidence" value="ECO:0007669"/>
    <property type="project" value="UniProtKB-KW"/>
</dbReference>
<comment type="cofactor">
    <cofactor evidence="1">
        <name>Mn(2+)</name>
        <dbReference type="ChEBI" id="CHEBI:29035"/>
    </cofactor>
</comment>
<dbReference type="SUPFAM" id="SSF81606">
    <property type="entry name" value="PP2C-like"/>
    <property type="match status" value="1"/>
</dbReference>
<dbReference type="GO" id="GO:1902531">
    <property type="term" value="P:regulation of intracellular signal transduction"/>
    <property type="evidence" value="ECO:0000318"/>
    <property type="project" value="GO_Central"/>
</dbReference>
<evidence type="ECO:0000256" key="7">
    <source>
        <dbReference type="ARBA" id="ARBA00022842"/>
    </source>
</evidence>
<dbReference type="Gramene" id="TraesCLE_scaffold_021985_01G000200.1">
    <property type="protein sequence ID" value="TraesCLE_scaffold_021985_01G000200.1"/>
    <property type="gene ID" value="TraesCLE_scaffold_021985_01G000200"/>
</dbReference>
<dbReference type="EnsemblPlants" id="TraesCS3B02G266200.1">
    <property type="protein sequence ID" value="TraesCS3B02G266200.1"/>
    <property type="gene ID" value="TraesCS3B02G266200"/>
</dbReference>
<dbReference type="CDD" id="cd00143">
    <property type="entry name" value="PP2Cc"/>
    <property type="match status" value="1"/>
</dbReference>
<evidence type="ECO:0000256" key="9">
    <source>
        <dbReference type="ARBA" id="ARBA00023211"/>
    </source>
</evidence>
<dbReference type="InterPro" id="IPR015655">
    <property type="entry name" value="PP2C"/>
</dbReference>
<feature type="domain" description="PPM-type phosphatase" evidence="14">
    <location>
        <begin position="86"/>
        <end position="397"/>
    </location>
</feature>
<proteinExistence type="inferred from homology"/>
<dbReference type="Gramene" id="TraesWEE_scaffold_132639_01G000100.1">
    <property type="protein sequence ID" value="TraesWEE_scaffold_132639_01G000100.1"/>
    <property type="gene ID" value="TraesWEE_scaffold_132639_01G000100"/>
</dbReference>
<dbReference type="Gramene" id="TraesROB_scaffold_073910_01G000100.1">
    <property type="protein sequence ID" value="TraesROB_scaffold_073910_01G000100.1"/>
    <property type="gene ID" value="TraesROB_scaffold_073910_01G000100"/>
</dbReference>
<dbReference type="OrthoDB" id="10264738at2759"/>
<name>A0A3B6FMD5_WHEAT</name>
<dbReference type="AlphaFoldDB" id="A0A3B6FMD5"/>
<dbReference type="Gene3D" id="3.60.40.10">
    <property type="entry name" value="PPM-type phosphatase domain"/>
    <property type="match status" value="1"/>
</dbReference>
<feature type="region of interest" description="Disordered" evidence="13">
    <location>
        <begin position="36"/>
        <end position="72"/>
    </location>
</feature>
<reference evidence="15" key="2">
    <citation type="submission" date="2018-10" db="UniProtKB">
        <authorList>
            <consortium name="EnsemblPlants"/>
        </authorList>
    </citation>
    <scope>IDENTIFICATION</scope>
</reference>
<evidence type="ECO:0000259" key="14">
    <source>
        <dbReference type="PROSITE" id="PS51746"/>
    </source>
</evidence>
<dbReference type="PANTHER" id="PTHR47992">
    <property type="entry name" value="PROTEIN PHOSPHATASE"/>
    <property type="match status" value="1"/>
</dbReference>
<dbReference type="Pfam" id="PF00481">
    <property type="entry name" value="PP2C"/>
    <property type="match status" value="2"/>
</dbReference>
<evidence type="ECO:0000256" key="13">
    <source>
        <dbReference type="SAM" id="MobiDB-lite"/>
    </source>
</evidence>
<comment type="cofactor">
    <cofactor evidence="2">
        <name>Mg(2+)</name>
        <dbReference type="ChEBI" id="CHEBI:18420"/>
    </cofactor>
</comment>
<protein>
    <recommendedName>
        <fullName evidence="4">protein-serine/threonine phosphatase</fullName>
        <ecNumber evidence="4">3.1.3.16</ecNumber>
    </recommendedName>
</protein>
<comment type="catalytic activity">
    <reaction evidence="11">
        <text>O-phospho-L-threonyl-[protein] + H2O = L-threonyl-[protein] + phosphate</text>
        <dbReference type="Rhea" id="RHEA:47004"/>
        <dbReference type="Rhea" id="RHEA-COMP:11060"/>
        <dbReference type="Rhea" id="RHEA-COMP:11605"/>
        <dbReference type="ChEBI" id="CHEBI:15377"/>
        <dbReference type="ChEBI" id="CHEBI:30013"/>
        <dbReference type="ChEBI" id="CHEBI:43474"/>
        <dbReference type="ChEBI" id="CHEBI:61977"/>
        <dbReference type="EC" id="3.1.3.16"/>
    </reaction>
</comment>
<evidence type="ECO:0000256" key="12">
    <source>
        <dbReference type="RuleBase" id="RU003465"/>
    </source>
</evidence>